<accession>A0A1B6FRK7</accession>
<reference evidence="2" key="1">
    <citation type="submission" date="2015-11" db="EMBL/GenBank/DDBJ databases">
        <title>De novo transcriptome assembly of four potential Pierce s Disease insect vectors from Arizona vineyards.</title>
        <authorList>
            <person name="Tassone E.E."/>
        </authorList>
    </citation>
    <scope>NUCLEOTIDE SEQUENCE</scope>
</reference>
<dbReference type="SUPFAM" id="SSF81901">
    <property type="entry name" value="HCP-like"/>
    <property type="match status" value="1"/>
</dbReference>
<gene>
    <name evidence="2" type="ORF">g.34380</name>
</gene>
<evidence type="ECO:0000313" key="2">
    <source>
        <dbReference type="EMBL" id="JAS52799.1"/>
    </source>
</evidence>
<dbReference type="AlphaFoldDB" id="A0A1B6FRK7"/>
<dbReference type="Gene3D" id="1.25.40.10">
    <property type="entry name" value="Tetratricopeptide repeat domain"/>
    <property type="match status" value="1"/>
</dbReference>
<dbReference type="InterPro" id="IPR011990">
    <property type="entry name" value="TPR-like_helical_dom_sf"/>
</dbReference>
<dbReference type="EMBL" id="GECZ01016970">
    <property type="protein sequence ID" value="JAS52799.1"/>
    <property type="molecule type" value="Transcribed_RNA"/>
</dbReference>
<feature type="region of interest" description="Disordered" evidence="1">
    <location>
        <begin position="550"/>
        <end position="651"/>
    </location>
</feature>
<evidence type="ECO:0000256" key="1">
    <source>
        <dbReference type="SAM" id="MobiDB-lite"/>
    </source>
</evidence>
<name>A0A1B6FRK7_9HEMI</name>
<feature type="compositionally biased region" description="Basic residues" evidence="1">
    <location>
        <begin position="581"/>
        <end position="591"/>
    </location>
</feature>
<feature type="compositionally biased region" description="Basic and acidic residues" evidence="1">
    <location>
        <begin position="550"/>
        <end position="566"/>
    </location>
</feature>
<feature type="compositionally biased region" description="Basic and acidic residues" evidence="1">
    <location>
        <begin position="611"/>
        <end position="651"/>
    </location>
</feature>
<sequence length="651" mass="75892">MASAHETDDNGTAKNGEKNLLDNLIDQMHKLDLIQRDNVKLPDYLKTYESPFLWHSYQKRGLGSELVIARHIEKLEELDIDEPGFSMQRFVNLMKLVFEYYVRHEDDKAWETMKTIEERLEKEASDNSEDYNKTKLSLGHAVTSTKVHLLAMTGEEEKAQKISQDIIPTSIMSKADQASLNSMKARFFLYSGYENGESVGVGLMRKAHELEPDNPEWKYLLAKMIRQERRDSPYSMDIPREELILLEDAVSKSRNQKYVVYLAQVYRECGAQGFKQYKNKQGFFNSPLFNSIEEMHAKALTLYKEAYDLQPDSPSMLRRIGYGIMNLPKKFADYNFALKCLLRSLELAENIMTLHVLGTFYHRYRHDNVKALEYFEKTAKKGSHAGLSDMVRMKHYLNPEYNPCEDLETGLKWEMKKKYRSHLLAQLGAFFLLVRRNVPESIKYFSRIVDEDKDTPHMQTFKSFFLRMYETINLYEYIINEALLLLQKANSPKGKQDSSLSDDEDVEYIAHIGCVEDFVSKLREIFPELMKIEPDPQLVDRLHLTSKEIAEKEKHKFKEPRNDFRPSNRGGFSPHQERGRARGGRGYHQRGRGASSDVSSERRGRFSLANQRDKGERPARDSSSDHSDNKERHGSNRGKRNIDHTNWRKRD</sequence>
<protein>
    <submittedName>
        <fullName evidence="2">Uncharacterized protein</fullName>
    </submittedName>
</protein>
<organism evidence="2">
    <name type="scientific">Cuerna arida</name>
    <dbReference type="NCBI Taxonomy" id="1464854"/>
    <lineage>
        <taxon>Eukaryota</taxon>
        <taxon>Metazoa</taxon>
        <taxon>Ecdysozoa</taxon>
        <taxon>Arthropoda</taxon>
        <taxon>Hexapoda</taxon>
        <taxon>Insecta</taxon>
        <taxon>Pterygota</taxon>
        <taxon>Neoptera</taxon>
        <taxon>Paraneoptera</taxon>
        <taxon>Hemiptera</taxon>
        <taxon>Auchenorrhyncha</taxon>
        <taxon>Membracoidea</taxon>
        <taxon>Cicadellidae</taxon>
        <taxon>Cicadellinae</taxon>
        <taxon>Proconiini</taxon>
        <taxon>Cuerna</taxon>
    </lineage>
</organism>
<proteinExistence type="predicted"/>